<feature type="compositionally biased region" description="Acidic residues" evidence="1">
    <location>
        <begin position="1"/>
        <end position="22"/>
    </location>
</feature>
<dbReference type="InterPro" id="IPR036397">
    <property type="entry name" value="RNaseH_sf"/>
</dbReference>
<gene>
    <name evidence="3" type="ORF">FSB_LOCUS5461</name>
</gene>
<dbReference type="CDD" id="cd06222">
    <property type="entry name" value="RNase_H_like"/>
    <property type="match status" value="1"/>
</dbReference>
<name>A0A2N9ESQ0_FAGSY</name>
<dbReference type="InterPro" id="IPR012337">
    <property type="entry name" value="RNaseH-like_sf"/>
</dbReference>
<dbReference type="SUPFAM" id="SSF53098">
    <property type="entry name" value="Ribonuclease H-like"/>
    <property type="match status" value="1"/>
</dbReference>
<protein>
    <recommendedName>
        <fullName evidence="2">Reverse transcriptase domain-containing protein</fullName>
    </recommendedName>
</protein>
<evidence type="ECO:0000256" key="1">
    <source>
        <dbReference type="SAM" id="MobiDB-lite"/>
    </source>
</evidence>
<dbReference type="Gene3D" id="3.30.420.10">
    <property type="entry name" value="Ribonuclease H-like superfamily/Ribonuclease H"/>
    <property type="match status" value="1"/>
</dbReference>
<dbReference type="AlphaFoldDB" id="A0A2N9ESQ0"/>
<dbReference type="InterPro" id="IPR002156">
    <property type="entry name" value="RNaseH_domain"/>
</dbReference>
<accession>A0A2N9ESQ0</accession>
<feature type="domain" description="Reverse transcriptase" evidence="2">
    <location>
        <begin position="318"/>
        <end position="597"/>
    </location>
</feature>
<dbReference type="SUPFAM" id="SSF56672">
    <property type="entry name" value="DNA/RNA polymerases"/>
    <property type="match status" value="1"/>
</dbReference>
<feature type="compositionally biased region" description="Polar residues" evidence="1">
    <location>
        <begin position="35"/>
        <end position="47"/>
    </location>
</feature>
<evidence type="ECO:0000313" key="3">
    <source>
        <dbReference type="EMBL" id="SPC77579.1"/>
    </source>
</evidence>
<organism evidence="3">
    <name type="scientific">Fagus sylvatica</name>
    <name type="common">Beechnut</name>
    <dbReference type="NCBI Taxonomy" id="28930"/>
    <lineage>
        <taxon>Eukaryota</taxon>
        <taxon>Viridiplantae</taxon>
        <taxon>Streptophyta</taxon>
        <taxon>Embryophyta</taxon>
        <taxon>Tracheophyta</taxon>
        <taxon>Spermatophyta</taxon>
        <taxon>Magnoliopsida</taxon>
        <taxon>eudicotyledons</taxon>
        <taxon>Gunneridae</taxon>
        <taxon>Pentapetalae</taxon>
        <taxon>rosids</taxon>
        <taxon>fabids</taxon>
        <taxon>Fagales</taxon>
        <taxon>Fagaceae</taxon>
        <taxon>Fagus</taxon>
    </lineage>
</organism>
<proteinExistence type="predicted"/>
<dbReference type="InterPro" id="IPR044730">
    <property type="entry name" value="RNase_H-like_dom_plant"/>
</dbReference>
<dbReference type="GO" id="GO:0003676">
    <property type="term" value="F:nucleic acid binding"/>
    <property type="evidence" value="ECO:0007669"/>
    <property type="project" value="InterPro"/>
</dbReference>
<feature type="compositionally biased region" description="Basic and acidic residues" evidence="1">
    <location>
        <begin position="78"/>
        <end position="97"/>
    </location>
</feature>
<dbReference type="PROSITE" id="PS50878">
    <property type="entry name" value="RT_POL"/>
    <property type="match status" value="1"/>
</dbReference>
<dbReference type="Pfam" id="PF00078">
    <property type="entry name" value="RVT_1"/>
    <property type="match status" value="1"/>
</dbReference>
<dbReference type="CDD" id="cd01650">
    <property type="entry name" value="RT_nLTR_like"/>
    <property type="match status" value="1"/>
</dbReference>
<dbReference type="Pfam" id="PF13456">
    <property type="entry name" value="RVT_3"/>
    <property type="match status" value="1"/>
</dbReference>
<dbReference type="PANTHER" id="PTHR33116">
    <property type="entry name" value="REVERSE TRANSCRIPTASE ZINC-BINDING DOMAIN-CONTAINING PROTEIN-RELATED-RELATED"/>
    <property type="match status" value="1"/>
</dbReference>
<dbReference type="PANTHER" id="PTHR33116:SF70">
    <property type="entry name" value="NON-LTR RETROELEMENT REVERSE TRANSCRIPTASE-LIKE PROTEIN"/>
    <property type="match status" value="1"/>
</dbReference>
<dbReference type="InterPro" id="IPR043502">
    <property type="entry name" value="DNA/RNA_pol_sf"/>
</dbReference>
<feature type="region of interest" description="Disordered" evidence="1">
    <location>
        <begin position="78"/>
        <end position="108"/>
    </location>
</feature>
<feature type="region of interest" description="Disordered" evidence="1">
    <location>
        <begin position="1"/>
        <end position="66"/>
    </location>
</feature>
<reference evidence="3" key="1">
    <citation type="submission" date="2018-02" db="EMBL/GenBank/DDBJ databases">
        <authorList>
            <person name="Cohen D.B."/>
            <person name="Kent A.D."/>
        </authorList>
    </citation>
    <scope>NUCLEOTIDE SEQUENCE</scope>
</reference>
<dbReference type="GO" id="GO:0004523">
    <property type="term" value="F:RNA-DNA hybrid ribonuclease activity"/>
    <property type="evidence" value="ECO:0007669"/>
    <property type="project" value="InterPro"/>
</dbReference>
<dbReference type="EMBL" id="OIVN01000280">
    <property type="protein sequence ID" value="SPC77579.1"/>
    <property type="molecule type" value="Genomic_DNA"/>
</dbReference>
<evidence type="ECO:0000259" key="2">
    <source>
        <dbReference type="PROSITE" id="PS50878"/>
    </source>
</evidence>
<dbReference type="InterPro" id="IPR000477">
    <property type="entry name" value="RT_dom"/>
</dbReference>
<sequence>MEEDGGDVSEQEEDDEPPEDGEVVIKFPHKPLYFTSPQLPPTSSSEISLRPHLPKSKAGNDKHSMGGVSVVQNISKLEDSAGRSVHSDRRRCDRADPKGPTPRVGLDSLSTKSSLSAIARAEICPISRGGLLCNTAGIRREEGDAINPNSLQLGVLNPCFRKALLDTLHINNPEILILTETRLGGDRATELARSFPFDGFLCTNTIGFAGGIWILWKTEVVEVDHLCSTEQEIHASVKVRGSNSLWLISAIYGSLRRRANKIVRLKNSVGEWIIDNDLIRLHIQQGPLKLLGLMDYIRGFSKSVGLTVGELVVNEVRQIFSTGKMPKYLNRILISLIPKCLGPETPSQFRPISLCNTVYKIVTKIIVCRLRPIMGNLVSPFQAAFVSDRRGLDNVVIAQELIHSSNRKKGRLGPLILKLDLEKAYDHLEWGFIREVLTFFKFPPPFVDLVLECVTTSSFSVLVNGGQLESFKPSRGIRQRDPLSPYLFKLCMEYLSLKILEACDNNSWKAIKASKNGPSFSHLLLADDLLLCAEASSNCCSTIEFSRIFASNLVKSTQNLGKYLGFPLRPNGSSTRDFDFVVEKVQAKLSSWKAKLLSPAGKVILVQFVTSAIPAYYMQNVALPIRVCSNLDKLNRDFLWGSTDERKKMHMAKTLIAKYYPNGIMDERLETRRSGSSNWKSLKKGHKVFRKGLRWVVNNGHEISFWHDLWVGDSPLRSLVHGPLSSWEDSLRVCDVVEGVSMWNLSTLSLDIPTCPREAIKAISVCSNRPLADKRVWDTVGGEFKLGLAGGGGVIRNHVGDWVGSFSRTIGVTTSIQAKLRALKDGLNLAIDLRILHLEIEMDSLVAVELVKSITTPNAFFSTIVTDCRSLMKRFEICSLKHIFREANGCADLLAKAGCDQTPDFISFPNALAYVLEALALDISNATRFRLISS</sequence>